<dbReference type="InterPro" id="IPR022478">
    <property type="entry name" value="ABC_transptr_sub-bd_PQQ"/>
</dbReference>
<reference evidence="7" key="1">
    <citation type="submission" date="2017-09" db="EMBL/GenBank/DDBJ databases">
        <title>Genome sequence of Nannocystis excedens DSM 71.</title>
        <authorList>
            <person name="Blom J."/>
        </authorList>
    </citation>
    <scope>NUCLEOTIDE SEQUENCE [LARGE SCALE GENOMIC DNA]</scope>
    <source>
        <strain evidence="7">type strain: E19</strain>
    </source>
</reference>
<keyword evidence="2" id="KW-0732">Signal</keyword>
<evidence type="ECO:0000256" key="4">
    <source>
        <dbReference type="SAM" id="MobiDB-lite"/>
    </source>
</evidence>
<dbReference type="OrthoDB" id="5341635at2"/>
<name>A0A2C9D2A4_9HYPH</name>
<protein>
    <submittedName>
        <fullName evidence="6">ABC transporter, substrate binding protein, PQQ-dependent alcohol dehydrogenase system</fullName>
    </submittedName>
</protein>
<keyword evidence="3" id="KW-0029">Amino-acid transport</keyword>
<dbReference type="EMBL" id="LT960614">
    <property type="protein sequence ID" value="SON54462.1"/>
    <property type="molecule type" value="Genomic_DNA"/>
</dbReference>
<sequence length="442" mass="48473">MRACDQQQQTAATTNSGAEAPERVNTPQGGARPHRRGRRLLAALLSASLLGQALPAGAQALMPGMDEAHPGFQQIKIGYVQWGKKKITLSLSQNPPDDLGVAGALSGIKDNNTTGSFTKQQFSLTVDKVEDTDGALASLKALHDAGVGFIVTDVPADTLLAMADSDAGKASTIFNVEAKDERLREDDCRANVVHVQPSYSMLADALAQYLIVKKWPRWFLLTGALPEDQLFADALKRAATRFGGQIVEERHFDETDTARRTDSGHVQVVKQMAVFTQNAPDYDIALAADESEIFGSYVPYRTWDPRPVAGSAGLIPTVWTPNHEQWAGYQMQGRFYDLNHRLMFSRDANAWTAVRMVGDSALKAKSDDTQKIKTELFSDGFSIAAFKGQKLTIRKWNHQLRQPILLADGYTVVSVSPQEGFLHPTSLLDTMGYDEPESTCKF</sequence>
<dbReference type="Proteomes" id="UP000223606">
    <property type="component" value="Chromosome 1"/>
</dbReference>
<gene>
    <name evidence="6" type="ORF">HDIA_0921</name>
</gene>
<keyword evidence="7" id="KW-1185">Reference proteome</keyword>
<accession>A0A2C9D2A4</accession>
<dbReference type="Gene3D" id="3.40.50.2300">
    <property type="match status" value="2"/>
</dbReference>
<evidence type="ECO:0000313" key="6">
    <source>
        <dbReference type="EMBL" id="SON54462.1"/>
    </source>
</evidence>
<feature type="compositionally biased region" description="Low complexity" evidence="4">
    <location>
        <begin position="1"/>
        <end position="14"/>
    </location>
</feature>
<dbReference type="PANTHER" id="PTHR30483:SF6">
    <property type="entry name" value="PERIPLASMIC BINDING PROTEIN OF ABC TRANSPORTER FOR NATURAL AMINO ACIDS"/>
    <property type="match status" value="1"/>
</dbReference>
<dbReference type="RefSeq" id="WP_099554806.1">
    <property type="nucleotide sequence ID" value="NZ_LT960614.1"/>
</dbReference>
<feature type="region of interest" description="Disordered" evidence="4">
    <location>
        <begin position="1"/>
        <end position="35"/>
    </location>
</feature>
<comment type="similarity">
    <text evidence="1">Belongs to the leucine-binding protein family.</text>
</comment>
<dbReference type="AlphaFoldDB" id="A0A2C9D2A4"/>
<dbReference type="KEGG" id="hdi:HDIA_0921"/>
<dbReference type="InterPro" id="IPR028081">
    <property type="entry name" value="Leu-bd"/>
</dbReference>
<dbReference type="NCBIfam" id="TIGR03863">
    <property type="entry name" value="PQQ_ABC_bind"/>
    <property type="match status" value="1"/>
</dbReference>
<evidence type="ECO:0000256" key="1">
    <source>
        <dbReference type="ARBA" id="ARBA00010062"/>
    </source>
</evidence>
<dbReference type="InterPro" id="IPR028082">
    <property type="entry name" value="Peripla_BP_I"/>
</dbReference>
<dbReference type="GO" id="GO:0006865">
    <property type="term" value="P:amino acid transport"/>
    <property type="evidence" value="ECO:0007669"/>
    <property type="project" value="UniProtKB-KW"/>
</dbReference>
<feature type="domain" description="Leucine-binding protein" evidence="5">
    <location>
        <begin position="125"/>
        <end position="407"/>
    </location>
</feature>
<dbReference type="Pfam" id="PF13458">
    <property type="entry name" value="Peripla_BP_6"/>
    <property type="match status" value="1"/>
</dbReference>
<organism evidence="6 7">
    <name type="scientific">Hartmannibacter diazotrophicus</name>
    <dbReference type="NCBI Taxonomy" id="1482074"/>
    <lineage>
        <taxon>Bacteria</taxon>
        <taxon>Pseudomonadati</taxon>
        <taxon>Pseudomonadota</taxon>
        <taxon>Alphaproteobacteria</taxon>
        <taxon>Hyphomicrobiales</taxon>
        <taxon>Pleomorphomonadaceae</taxon>
        <taxon>Hartmannibacter</taxon>
    </lineage>
</organism>
<dbReference type="InterPro" id="IPR051010">
    <property type="entry name" value="BCAA_transport"/>
</dbReference>
<dbReference type="PANTHER" id="PTHR30483">
    <property type="entry name" value="LEUCINE-SPECIFIC-BINDING PROTEIN"/>
    <property type="match status" value="1"/>
</dbReference>
<dbReference type="SUPFAM" id="SSF53822">
    <property type="entry name" value="Periplasmic binding protein-like I"/>
    <property type="match status" value="1"/>
</dbReference>
<dbReference type="CDD" id="cd06268">
    <property type="entry name" value="PBP1_ABC_transporter_LIVBP-like"/>
    <property type="match status" value="1"/>
</dbReference>
<evidence type="ECO:0000259" key="5">
    <source>
        <dbReference type="Pfam" id="PF13458"/>
    </source>
</evidence>
<keyword evidence="3" id="KW-0813">Transport</keyword>
<evidence type="ECO:0000256" key="3">
    <source>
        <dbReference type="ARBA" id="ARBA00022970"/>
    </source>
</evidence>
<evidence type="ECO:0000313" key="7">
    <source>
        <dbReference type="Proteomes" id="UP000223606"/>
    </source>
</evidence>
<proteinExistence type="inferred from homology"/>
<evidence type="ECO:0000256" key="2">
    <source>
        <dbReference type="ARBA" id="ARBA00022729"/>
    </source>
</evidence>